<feature type="chain" id="PRO_5016657331" evidence="2">
    <location>
        <begin position="21"/>
        <end position="1027"/>
    </location>
</feature>
<evidence type="ECO:0000313" key="5">
    <source>
        <dbReference type="Proteomes" id="UP000262142"/>
    </source>
</evidence>
<accession>A0A383TYE0</accession>
<sequence>MSLLKSLWSIMLFMALAALSAQITGTVVDDLGPIEGAEISVLNTEKKVLSNEDGTFLIDGKVGDKLKVVNPITLSEVTVDVLQLNMGEINIVTNEVQLEVVTSFGTQKKESVVGSITSIKPEDLRVPSANLSNSFAGRVSGVIAYQRSGEPGRNASDFYIRGISTISGVSSPLIILDGVQVSSGDLNSIDPDVIESFSVLKDATATALYGTRGANGVMIITTKSGANLNKPKINFRLESYVNTPTSVPKMVSGAEYMRLFNEASDNLSSGVARFTEDQINGTENALDPYIYPNVNWYKELFKNSSHNQKVNFNIRGGGKKLDYFMSGTYNHETGMLRGRSTDFFSFDNNINIHKFSFQNNINAHLSDYSKISLRLNTQLTNSRRPSVSSNDLFQYAIRANPVDFPIMFPKDSTVSYVRWGAFSGSNVAPYNPLASLVSGYSDSFSSMVIATLEFNQKFDFLVKGLSFNALATFKNWSSTTANRVAPYNTFRLTSFSKLPNGGYDYSLGLLGTESNIVLNSTSGTSGDRRLYMQGILNYNRSFNSVHNFDVALIYNQDEFNLNNLGASTSYGVLVNSLPRRKQGVAGRINYNYDQKYLIEVNAGYNGSENFAPGKRWGFFPSVALGYNLSQEDYFASLKNVIQDLKVRASWGLVGNDQIGGDRFLYLANINLYNRGFTTGIDQNYNLNGPSYDRFQNNNLTWEVGEKIDIGLESRLFNSLSLNFDIFQEIRRNIFQRRGTIANYLGTSSTIVYGNTAEVKNKGFEASVNYTKNFNRNLRVDFQGSFTYVTNEILKYDEPSFQEYPNLKNVGRSLYTHLGYVAEGLFYDWAEVNNRAKQLISGNVAPGDIKYKDIPNIHGVADGQIDSNDRVYMGYPTVPEIIYGFGPNVQYKKWDFGLYFQGVAHTSLAVNNISPFGTNARDNVLQWIADSHWSPSNQDVTAAHPRLTKNDHANNTVVSSYWLRNGAFLKLKNAEIGYTYKNMRFYISGVNLLTFSKFKLWDPEQGGGNGLRYPTQRTFNAGFKMTIN</sequence>
<dbReference type="InterPro" id="IPR008969">
    <property type="entry name" value="CarboxyPept-like_regulatory"/>
</dbReference>
<comment type="subcellular location">
    <subcellularLocation>
        <location evidence="1">Cell outer membrane</location>
        <topology evidence="1">Multi-pass membrane protein</topology>
    </subcellularLocation>
</comment>
<dbReference type="GO" id="GO:0009279">
    <property type="term" value="C:cell outer membrane"/>
    <property type="evidence" value="ECO:0007669"/>
    <property type="project" value="UniProtKB-SubCell"/>
</dbReference>
<dbReference type="Pfam" id="PF07715">
    <property type="entry name" value="Plug"/>
    <property type="match status" value="1"/>
</dbReference>
<keyword evidence="1" id="KW-0472">Membrane</keyword>
<dbReference type="InterPro" id="IPR012910">
    <property type="entry name" value="Plug_dom"/>
</dbReference>
<evidence type="ECO:0000256" key="2">
    <source>
        <dbReference type="SAM" id="SignalP"/>
    </source>
</evidence>
<keyword evidence="2" id="KW-0732">Signal</keyword>
<reference evidence="4 5" key="1">
    <citation type="submission" date="2018-09" db="EMBL/GenBank/DDBJ databases">
        <authorList>
            <consortium name="Pathogen Informatics"/>
        </authorList>
    </citation>
    <scope>NUCLEOTIDE SEQUENCE [LARGE SCALE GENOMIC DNA]</scope>
    <source>
        <strain evidence="4 5">OH-22767</strain>
    </source>
</reference>
<dbReference type="NCBIfam" id="TIGR04056">
    <property type="entry name" value="OMP_RagA_SusC"/>
    <property type="match status" value="1"/>
</dbReference>
<evidence type="ECO:0000256" key="1">
    <source>
        <dbReference type="PROSITE-ProRule" id="PRU01360"/>
    </source>
</evidence>
<dbReference type="SUPFAM" id="SSF49464">
    <property type="entry name" value="Carboxypeptidase regulatory domain-like"/>
    <property type="match status" value="1"/>
</dbReference>
<dbReference type="FunFam" id="2.170.130.10:FF:000003">
    <property type="entry name" value="SusC/RagA family TonB-linked outer membrane protein"/>
    <property type="match status" value="1"/>
</dbReference>
<organism evidence="4 5">
    <name type="scientific">Candidatus Ornithobacterium hominis</name>
    <dbReference type="NCBI Taxonomy" id="2497989"/>
    <lineage>
        <taxon>Bacteria</taxon>
        <taxon>Pseudomonadati</taxon>
        <taxon>Bacteroidota</taxon>
        <taxon>Flavobacteriia</taxon>
        <taxon>Flavobacteriales</taxon>
        <taxon>Weeksellaceae</taxon>
        <taxon>Ornithobacterium</taxon>
    </lineage>
</organism>
<dbReference type="Proteomes" id="UP000262142">
    <property type="component" value="Unassembled WGS sequence"/>
</dbReference>
<gene>
    <name evidence="4" type="ORF">SAMEA104719789_00822</name>
</gene>
<dbReference type="InterPro" id="IPR023996">
    <property type="entry name" value="TonB-dep_OMP_SusC/RagA"/>
</dbReference>
<protein>
    <submittedName>
        <fullName evidence="4">TonB-linked outer membrane protein, SusC/RagA family</fullName>
    </submittedName>
</protein>
<dbReference type="Gene3D" id="2.170.130.10">
    <property type="entry name" value="TonB-dependent receptor, plug domain"/>
    <property type="match status" value="1"/>
</dbReference>
<keyword evidence="1" id="KW-0813">Transport</keyword>
<dbReference type="OrthoDB" id="9768177at2"/>
<dbReference type="InterPro" id="IPR039426">
    <property type="entry name" value="TonB-dep_rcpt-like"/>
</dbReference>
<dbReference type="EMBL" id="UNSC01000003">
    <property type="protein sequence ID" value="SZD72377.1"/>
    <property type="molecule type" value="Genomic_DNA"/>
</dbReference>
<evidence type="ECO:0000259" key="3">
    <source>
        <dbReference type="Pfam" id="PF07715"/>
    </source>
</evidence>
<dbReference type="SUPFAM" id="SSF56935">
    <property type="entry name" value="Porins"/>
    <property type="match status" value="1"/>
</dbReference>
<keyword evidence="1" id="KW-0998">Cell outer membrane</keyword>
<dbReference type="PROSITE" id="PS52016">
    <property type="entry name" value="TONB_DEPENDENT_REC_3"/>
    <property type="match status" value="1"/>
</dbReference>
<dbReference type="InterPro" id="IPR037066">
    <property type="entry name" value="Plug_dom_sf"/>
</dbReference>
<feature type="signal peptide" evidence="2">
    <location>
        <begin position="1"/>
        <end position="20"/>
    </location>
</feature>
<keyword evidence="5" id="KW-1185">Reference proteome</keyword>
<dbReference type="RefSeq" id="WP_119059205.1">
    <property type="nucleotide sequence ID" value="NZ_UNSC01000003.1"/>
</dbReference>
<evidence type="ECO:0000313" key="4">
    <source>
        <dbReference type="EMBL" id="SZD72377.1"/>
    </source>
</evidence>
<name>A0A383TYE0_9FLAO</name>
<comment type="similarity">
    <text evidence="1">Belongs to the TonB-dependent receptor family.</text>
</comment>
<dbReference type="InterPro" id="IPR023997">
    <property type="entry name" value="TonB-dep_OMP_SusC/RagA_CS"/>
</dbReference>
<feature type="domain" description="TonB-dependent receptor plug" evidence="3">
    <location>
        <begin position="109"/>
        <end position="217"/>
    </location>
</feature>
<keyword evidence="1" id="KW-1134">Transmembrane beta strand</keyword>
<dbReference type="NCBIfam" id="TIGR04057">
    <property type="entry name" value="SusC_RagA_signa"/>
    <property type="match status" value="1"/>
</dbReference>
<proteinExistence type="inferred from homology"/>
<keyword evidence="1" id="KW-0812">Transmembrane</keyword>
<dbReference type="AlphaFoldDB" id="A0A383TYE0"/>